<accession>A0A368JTY4</accession>
<evidence type="ECO:0000313" key="2">
    <source>
        <dbReference type="EMBL" id="RCR70795.1"/>
    </source>
</evidence>
<dbReference type="EMBL" id="QOWE01000003">
    <property type="protein sequence ID" value="RCR70795.1"/>
    <property type="molecule type" value="Genomic_DNA"/>
</dbReference>
<dbReference type="GO" id="GO:0009231">
    <property type="term" value="P:riboflavin biosynthetic process"/>
    <property type="evidence" value="ECO:0007669"/>
    <property type="project" value="InterPro"/>
</dbReference>
<feature type="domain" description="Bacterial bifunctional deaminase-reductase C-terminal" evidence="1">
    <location>
        <begin position="43"/>
        <end position="224"/>
    </location>
</feature>
<sequence length="234" mass="26501">MKNRPPERFLNSNNNLPLFKNQQSPVLSRTLFHVFKTTDGKMRKVKLQMQMTLDGFVAGPTGEQDWMVWNWDTVLNQYAADLANSADTMLIGRVTYEGMANYWPNAATNPDANPDDLAFAHQMNEIEKVVFSTTLSTVEWKNARLTRKSPVEEVAELKTQPGKDLIIYGGASIVSAFVKHNLIDEYHLFINPVALKTGLPIWQEMADRMTLRLVKTTVSNVGIVVLCYHSEPAW</sequence>
<dbReference type="Pfam" id="PF01872">
    <property type="entry name" value="RibD_C"/>
    <property type="match status" value="1"/>
</dbReference>
<dbReference type="GO" id="GO:0008703">
    <property type="term" value="F:5-amino-6-(5-phosphoribosylamino)uracil reductase activity"/>
    <property type="evidence" value="ECO:0007669"/>
    <property type="project" value="InterPro"/>
</dbReference>
<dbReference type="SUPFAM" id="SSF53597">
    <property type="entry name" value="Dihydrofolate reductase-like"/>
    <property type="match status" value="1"/>
</dbReference>
<name>A0A368JTY4_9BACT</name>
<gene>
    <name evidence="2" type="ORF">DUE52_04155</name>
</gene>
<dbReference type="Proteomes" id="UP000253383">
    <property type="component" value="Unassembled WGS sequence"/>
</dbReference>
<dbReference type="Gene3D" id="3.40.430.10">
    <property type="entry name" value="Dihydrofolate Reductase, subunit A"/>
    <property type="match status" value="1"/>
</dbReference>
<dbReference type="OrthoDB" id="195113at2"/>
<dbReference type="InterPro" id="IPR002734">
    <property type="entry name" value="RibDG_C"/>
</dbReference>
<dbReference type="InterPro" id="IPR024072">
    <property type="entry name" value="DHFR-like_dom_sf"/>
</dbReference>
<keyword evidence="3" id="KW-1185">Reference proteome</keyword>
<protein>
    <submittedName>
        <fullName evidence="2">Dihydrofolate reductase</fullName>
    </submittedName>
</protein>
<reference evidence="2 3" key="1">
    <citation type="submission" date="2018-07" db="EMBL/GenBank/DDBJ databases">
        <title>Genome analysis of Larkinella rosea.</title>
        <authorList>
            <person name="Zhou Z."/>
            <person name="Wang G."/>
        </authorList>
    </citation>
    <scope>NUCLEOTIDE SEQUENCE [LARGE SCALE GENOMIC DNA]</scope>
    <source>
        <strain evidence="3">zzj9</strain>
    </source>
</reference>
<dbReference type="InterPro" id="IPR050765">
    <property type="entry name" value="Riboflavin_Biosynth_HTPR"/>
</dbReference>
<dbReference type="PANTHER" id="PTHR38011:SF11">
    <property type="entry name" value="2,5-DIAMINO-6-RIBOSYLAMINO-4(3H)-PYRIMIDINONE 5'-PHOSPHATE REDUCTASE"/>
    <property type="match status" value="1"/>
</dbReference>
<evidence type="ECO:0000259" key="1">
    <source>
        <dbReference type="Pfam" id="PF01872"/>
    </source>
</evidence>
<evidence type="ECO:0000313" key="3">
    <source>
        <dbReference type="Proteomes" id="UP000253383"/>
    </source>
</evidence>
<proteinExistence type="predicted"/>
<dbReference type="AlphaFoldDB" id="A0A368JTY4"/>
<organism evidence="2 3">
    <name type="scientific">Larkinella punicea</name>
    <dbReference type="NCBI Taxonomy" id="2315727"/>
    <lineage>
        <taxon>Bacteria</taxon>
        <taxon>Pseudomonadati</taxon>
        <taxon>Bacteroidota</taxon>
        <taxon>Cytophagia</taxon>
        <taxon>Cytophagales</taxon>
        <taxon>Spirosomataceae</taxon>
        <taxon>Larkinella</taxon>
    </lineage>
</organism>
<comment type="caution">
    <text evidence="2">The sequence shown here is derived from an EMBL/GenBank/DDBJ whole genome shotgun (WGS) entry which is preliminary data.</text>
</comment>
<dbReference type="PANTHER" id="PTHR38011">
    <property type="entry name" value="DIHYDROFOLATE REDUCTASE FAMILY PROTEIN (AFU_ORTHOLOGUE AFUA_8G06820)"/>
    <property type="match status" value="1"/>
</dbReference>